<keyword evidence="1" id="KW-0479">Metal-binding</keyword>
<dbReference type="CDD" id="cd02340">
    <property type="entry name" value="ZZ_NBR1_like"/>
    <property type="match status" value="2"/>
</dbReference>
<dbReference type="Gene3D" id="2.60.40.10">
    <property type="entry name" value="Immunoglobulins"/>
    <property type="match status" value="1"/>
</dbReference>
<evidence type="ECO:0000256" key="3">
    <source>
        <dbReference type="ARBA" id="ARBA00022833"/>
    </source>
</evidence>
<dbReference type="Gene3D" id="3.30.60.90">
    <property type="match status" value="3"/>
</dbReference>
<keyword evidence="8" id="KW-1185">Reference proteome</keyword>
<feature type="compositionally biased region" description="Polar residues" evidence="5">
    <location>
        <begin position="428"/>
        <end position="440"/>
    </location>
</feature>
<feature type="domain" description="ZZ-type" evidence="6">
    <location>
        <begin position="357"/>
        <end position="411"/>
    </location>
</feature>
<dbReference type="SUPFAM" id="SSF57850">
    <property type="entry name" value="RING/U-box"/>
    <property type="match status" value="3"/>
</dbReference>
<dbReference type="OrthoDB" id="661148at2759"/>
<feature type="compositionally biased region" description="Basic and acidic residues" evidence="5">
    <location>
        <begin position="714"/>
        <end position="725"/>
    </location>
</feature>
<feature type="region of interest" description="Disordered" evidence="5">
    <location>
        <begin position="1138"/>
        <end position="1166"/>
    </location>
</feature>
<feature type="region of interest" description="Disordered" evidence="5">
    <location>
        <begin position="422"/>
        <end position="446"/>
    </location>
</feature>
<reference evidence="7 8" key="1">
    <citation type="journal article" date="2020" name="ISME J.">
        <title>Uncovering the hidden diversity of litter-decomposition mechanisms in mushroom-forming fungi.</title>
        <authorList>
            <person name="Floudas D."/>
            <person name="Bentzer J."/>
            <person name="Ahren D."/>
            <person name="Johansson T."/>
            <person name="Persson P."/>
            <person name="Tunlid A."/>
        </authorList>
    </citation>
    <scope>NUCLEOTIDE SEQUENCE [LARGE SCALE GENOMIC DNA]</scope>
    <source>
        <strain evidence="7 8">CBS 101986</strain>
    </source>
</reference>
<dbReference type="InterPro" id="IPR013783">
    <property type="entry name" value="Ig-like_fold"/>
</dbReference>
<dbReference type="InterPro" id="IPR000433">
    <property type="entry name" value="Znf_ZZ"/>
</dbReference>
<comment type="caution">
    <text evidence="7">The sequence shown here is derived from an EMBL/GenBank/DDBJ whole genome shotgun (WGS) entry which is preliminary data.</text>
</comment>
<feature type="compositionally biased region" description="Low complexity" evidence="5">
    <location>
        <begin position="339"/>
        <end position="349"/>
    </location>
</feature>
<evidence type="ECO:0000313" key="7">
    <source>
        <dbReference type="EMBL" id="KAF5312956.1"/>
    </source>
</evidence>
<dbReference type="EMBL" id="JAACJJ010000056">
    <property type="protein sequence ID" value="KAF5312956.1"/>
    <property type="molecule type" value="Genomic_DNA"/>
</dbReference>
<dbReference type="InterPro" id="IPR032350">
    <property type="entry name" value="Nbr1_FW"/>
</dbReference>
<organism evidence="7 8">
    <name type="scientific">Psilocybe cf. subviscida</name>
    <dbReference type="NCBI Taxonomy" id="2480587"/>
    <lineage>
        <taxon>Eukaryota</taxon>
        <taxon>Fungi</taxon>
        <taxon>Dikarya</taxon>
        <taxon>Basidiomycota</taxon>
        <taxon>Agaricomycotina</taxon>
        <taxon>Agaricomycetes</taxon>
        <taxon>Agaricomycetidae</taxon>
        <taxon>Agaricales</taxon>
        <taxon>Agaricineae</taxon>
        <taxon>Strophariaceae</taxon>
        <taxon>Psilocybe</taxon>
    </lineage>
</organism>
<dbReference type="PANTHER" id="PTHR20930:SF0">
    <property type="entry name" value="PROTEIN ILRUN"/>
    <property type="match status" value="1"/>
</dbReference>
<accession>A0A8H5EUM2</accession>
<feature type="compositionally biased region" description="Low complexity" evidence="5">
    <location>
        <begin position="1147"/>
        <end position="1159"/>
    </location>
</feature>
<dbReference type="PROSITE" id="PS01357">
    <property type="entry name" value="ZF_ZZ_1"/>
    <property type="match status" value="1"/>
</dbReference>
<dbReference type="PROSITE" id="PS50135">
    <property type="entry name" value="ZF_ZZ_2"/>
    <property type="match status" value="3"/>
</dbReference>
<dbReference type="CDD" id="cd02249">
    <property type="entry name" value="ZZ"/>
    <property type="match status" value="1"/>
</dbReference>
<dbReference type="Proteomes" id="UP000567179">
    <property type="component" value="Unassembled WGS sequence"/>
</dbReference>
<dbReference type="GO" id="GO:0008270">
    <property type="term" value="F:zinc ion binding"/>
    <property type="evidence" value="ECO:0007669"/>
    <property type="project" value="UniProtKB-KW"/>
</dbReference>
<feature type="region of interest" description="Disordered" evidence="5">
    <location>
        <begin position="640"/>
        <end position="661"/>
    </location>
</feature>
<keyword evidence="2 4" id="KW-0863">Zinc-finger</keyword>
<dbReference type="SMART" id="SM00291">
    <property type="entry name" value="ZnF_ZZ"/>
    <property type="match status" value="3"/>
</dbReference>
<protein>
    <recommendedName>
        <fullName evidence="6">ZZ-type domain-containing protein</fullName>
    </recommendedName>
</protein>
<evidence type="ECO:0000256" key="1">
    <source>
        <dbReference type="ARBA" id="ARBA00022723"/>
    </source>
</evidence>
<proteinExistence type="predicted"/>
<dbReference type="Pfam" id="PF00569">
    <property type="entry name" value="ZZ"/>
    <property type="match status" value="3"/>
</dbReference>
<dbReference type="CDD" id="cd14947">
    <property type="entry name" value="NBR1_like"/>
    <property type="match status" value="1"/>
</dbReference>
<sequence length="1225" mass="133325">MFTIKVTYLGQTRKHTFPDISTFPSYDDICLQLHRVFDISKDFYLSRLLFSPDAASAAQILIGKEVHSAADYEKHTHQYKDRYWPNPLLRFSICETSPSSVFPPSAPVLNIRRSSDSFGVTASYPSFTATGSGPSSRRPFQHYPHHPVASSDDSASPFLRGIRRQGSFPARTLPRAESSVRTFQRFTPQHRASSVTAASCCAVAQGREEVKKMLVNFQTNLNRVLEDNLGASSMNASSPSARVTSPPPALCSVCTLNISESNSGSDTWYSCDNCHVVVCEHCYDEQRPGFCMSTKTDHVMRQADAPFIGVTPLAPVVPISHLPSPWMPTAASAQPVAQNPASSSNATSATEPAPVIHAGIICDSCNVIIEGIRHKCLDCPDYDLCTPCISSGASTTHNPFHEFFEITEPGRVIVHTVFSGNGEREAATSRTRQPSNETPEAQSAAAQRPAAHLATCDLCDSRIIGERYKCASCPDFDACASCFNITREQHPGHPFVRITKQQDYIRVNTPPRQKHYANCDGCQKTIYGIRFKCMHPQCPDYDLCDKCEALPIPVHPSSHPMLKVASPDTIIPSVYRVGQTMPSFVNDIPFVRSMSYGASTTIKEESVVPEPYAVSDDERVKTPKADPYLPPWLRAESPVPEKVAAKTDAPVEAADERPPLPPKPEMISHPSWASIPSLFPAPVDVDPMNNLYYRNNNSTYADLVNPFADLPTAPEEHSSSAEGHAHGGQQQMEERNISLPSVPSHMPNPWPTTNRTERQELLQLIADFAGPSTSAKVIRSLTDAPRRRHSRDVEAEPQAPLLDLSVENLQRFSQEEARVGDNQIKPQHVLPDVPVAPEWVNTLFDAVEQIRSPVEGPLTVAQPATLPAEIPSPAPAGQSGEQQPSLLTGFHDFQLSHLLERVEKLKIPETNVTPSESSFGDAELLKRPIDAKDYVDREFVSGSMADLIQNAQSYTATEHDAKVGILEPVPQRAVPVSALSSAFVEDVTVPDGQIFPPGAEFVKCWRLLNDSGREWPESASLVFVAGESLVAEKTPVAPIHIGKVAAGAEIDVWTSELKAPEVPGRYVGYWRLKADGELFGNSLWIEINVAESDSHSSSENSMAASSIIMPTPSSIQQTVGSVTAHTASVSAATTEGFTEDNLSDAGSDISLISMPSSPSSDEDEALWHDSRSYTTEELAAAAAANAARANSNRTSPTVGRAASTPASAIDYVLLYDDNSSSESEA</sequence>
<gene>
    <name evidence="7" type="ORF">D9619_002577</name>
</gene>
<evidence type="ECO:0000256" key="4">
    <source>
        <dbReference type="PROSITE-ProRule" id="PRU00228"/>
    </source>
</evidence>
<dbReference type="InterPro" id="IPR043145">
    <property type="entry name" value="Znf_ZZ_sf"/>
</dbReference>
<dbReference type="AlphaFoldDB" id="A0A8H5EUM2"/>
<dbReference type="PANTHER" id="PTHR20930">
    <property type="entry name" value="OVARIAN CARCINOMA ANTIGEN CA125-RELATED"/>
    <property type="match status" value="1"/>
</dbReference>
<dbReference type="Pfam" id="PF16158">
    <property type="entry name" value="N_BRCA1_IG"/>
    <property type="match status" value="1"/>
</dbReference>
<feature type="region of interest" description="Disordered" evidence="5">
    <location>
        <begin position="330"/>
        <end position="349"/>
    </location>
</feature>
<evidence type="ECO:0000256" key="2">
    <source>
        <dbReference type="ARBA" id="ARBA00022771"/>
    </source>
</evidence>
<evidence type="ECO:0000256" key="5">
    <source>
        <dbReference type="SAM" id="MobiDB-lite"/>
    </source>
</evidence>
<evidence type="ECO:0000313" key="8">
    <source>
        <dbReference type="Proteomes" id="UP000567179"/>
    </source>
</evidence>
<feature type="region of interest" description="Disordered" evidence="5">
    <location>
        <begin position="710"/>
        <end position="733"/>
    </location>
</feature>
<evidence type="ECO:0000259" key="6">
    <source>
        <dbReference type="PROSITE" id="PS50135"/>
    </source>
</evidence>
<name>A0A8H5EUM2_9AGAR</name>
<feature type="domain" description="ZZ-type" evidence="6">
    <location>
        <begin position="514"/>
        <end position="569"/>
    </location>
</feature>
<feature type="domain" description="ZZ-type" evidence="6">
    <location>
        <begin position="451"/>
        <end position="503"/>
    </location>
</feature>
<keyword evidence="3" id="KW-0862">Zinc</keyword>